<dbReference type="SMART" id="SM00388">
    <property type="entry name" value="HisKA"/>
    <property type="match status" value="1"/>
</dbReference>
<feature type="transmembrane region" description="Helical" evidence="9">
    <location>
        <begin position="9"/>
        <end position="31"/>
    </location>
</feature>
<evidence type="ECO:0000256" key="5">
    <source>
        <dbReference type="ARBA" id="ARBA00022741"/>
    </source>
</evidence>
<keyword evidence="9" id="KW-0812">Transmembrane</keyword>
<dbReference type="InterPro" id="IPR035965">
    <property type="entry name" value="PAS-like_dom_sf"/>
</dbReference>
<dbReference type="InterPro" id="IPR036890">
    <property type="entry name" value="HATPase_C_sf"/>
</dbReference>
<keyword evidence="7" id="KW-0067">ATP-binding</keyword>
<proteinExistence type="predicted"/>
<feature type="domain" description="PAS" evidence="11">
    <location>
        <begin position="122"/>
        <end position="196"/>
    </location>
</feature>
<dbReference type="NCBIfam" id="TIGR00229">
    <property type="entry name" value="sensory_box"/>
    <property type="match status" value="1"/>
</dbReference>
<dbReference type="PROSITE" id="PS50885">
    <property type="entry name" value="HAMP"/>
    <property type="match status" value="1"/>
</dbReference>
<keyword evidence="9" id="KW-0472">Membrane</keyword>
<dbReference type="InterPro" id="IPR003594">
    <property type="entry name" value="HATPase_dom"/>
</dbReference>
<dbReference type="SUPFAM" id="SSF158472">
    <property type="entry name" value="HAMP domain-like"/>
    <property type="match status" value="1"/>
</dbReference>
<dbReference type="GO" id="GO:0000155">
    <property type="term" value="F:phosphorelay sensor kinase activity"/>
    <property type="evidence" value="ECO:0007669"/>
    <property type="project" value="InterPro"/>
</dbReference>
<keyword evidence="9" id="KW-1133">Transmembrane helix</keyword>
<keyword evidence="5" id="KW-0547">Nucleotide-binding</keyword>
<keyword evidence="4" id="KW-0808">Transferase</keyword>
<evidence type="ECO:0000256" key="9">
    <source>
        <dbReference type="SAM" id="Phobius"/>
    </source>
</evidence>
<dbReference type="InterPro" id="IPR003661">
    <property type="entry name" value="HisK_dim/P_dom"/>
</dbReference>
<keyword evidence="3" id="KW-0597">Phosphoprotein</keyword>
<evidence type="ECO:0000259" key="11">
    <source>
        <dbReference type="PROSITE" id="PS50112"/>
    </source>
</evidence>
<dbReference type="SUPFAM" id="SSF47384">
    <property type="entry name" value="Homodimeric domain of signal transducing histidine kinase"/>
    <property type="match status" value="1"/>
</dbReference>
<dbReference type="PANTHER" id="PTHR43065">
    <property type="entry name" value="SENSOR HISTIDINE KINASE"/>
    <property type="match status" value="1"/>
</dbReference>
<dbReference type="AlphaFoldDB" id="A0A5J4L5F5"/>
<evidence type="ECO:0000256" key="1">
    <source>
        <dbReference type="ARBA" id="ARBA00000085"/>
    </source>
</evidence>
<dbReference type="SUPFAM" id="SSF55785">
    <property type="entry name" value="PYP-like sensor domain (PAS domain)"/>
    <property type="match status" value="1"/>
</dbReference>
<evidence type="ECO:0000256" key="4">
    <source>
        <dbReference type="ARBA" id="ARBA00022679"/>
    </source>
</evidence>
<dbReference type="GO" id="GO:0016020">
    <property type="term" value="C:membrane"/>
    <property type="evidence" value="ECO:0007669"/>
    <property type="project" value="InterPro"/>
</dbReference>
<dbReference type="InterPro" id="IPR004358">
    <property type="entry name" value="Sig_transdc_His_kin-like_C"/>
</dbReference>
<dbReference type="InterPro" id="IPR000014">
    <property type="entry name" value="PAS"/>
</dbReference>
<feature type="domain" description="HAMP" evidence="12">
    <location>
        <begin position="65"/>
        <end position="117"/>
    </location>
</feature>
<comment type="caution">
    <text evidence="13">The sequence shown here is derived from an EMBL/GenBank/DDBJ whole genome shotgun (WGS) entry which is preliminary data.</text>
</comment>
<gene>
    <name evidence="13" type="ORF">A45J_2245</name>
</gene>
<dbReference type="SMART" id="SM00304">
    <property type="entry name" value="HAMP"/>
    <property type="match status" value="1"/>
</dbReference>
<comment type="catalytic activity">
    <reaction evidence="1">
        <text>ATP + protein L-histidine = ADP + protein N-phospho-L-histidine.</text>
        <dbReference type="EC" id="2.7.13.3"/>
    </reaction>
</comment>
<dbReference type="Gene3D" id="3.30.450.20">
    <property type="entry name" value="PAS domain"/>
    <property type="match status" value="1"/>
</dbReference>
<dbReference type="EC" id="2.7.13.3" evidence="2"/>
<dbReference type="PROSITE" id="PS50112">
    <property type="entry name" value="PAS"/>
    <property type="match status" value="1"/>
</dbReference>
<dbReference type="Gene3D" id="1.10.287.130">
    <property type="match status" value="1"/>
</dbReference>
<dbReference type="PRINTS" id="PR00344">
    <property type="entry name" value="BCTRLSENSOR"/>
</dbReference>
<evidence type="ECO:0000256" key="3">
    <source>
        <dbReference type="ARBA" id="ARBA00022553"/>
    </source>
</evidence>
<reference evidence="13" key="1">
    <citation type="submission" date="2019-10" db="EMBL/GenBank/DDBJ databases">
        <title>Metagenomic sequencing of thiosulfate-disproportionating enrichment culture.</title>
        <authorList>
            <person name="Umezawa K."/>
            <person name="Kojima H."/>
            <person name="Fukui M."/>
        </authorList>
    </citation>
    <scope>NUCLEOTIDE SEQUENCE</scope>
    <source>
        <strain evidence="13">45J</strain>
    </source>
</reference>
<dbReference type="EMBL" id="BLAB01000001">
    <property type="protein sequence ID" value="GER94482.1"/>
    <property type="molecule type" value="Genomic_DNA"/>
</dbReference>
<name>A0A5J4L5F5_9ZZZZ</name>
<dbReference type="InterPro" id="IPR003660">
    <property type="entry name" value="HAMP_dom"/>
</dbReference>
<feature type="transmembrane region" description="Helical" evidence="9">
    <location>
        <begin position="43"/>
        <end position="64"/>
    </location>
</feature>
<dbReference type="Pfam" id="PF13426">
    <property type="entry name" value="PAS_9"/>
    <property type="match status" value="1"/>
</dbReference>
<dbReference type="InterPro" id="IPR036097">
    <property type="entry name" value="HisK_dim/P_sf"/>
</dbReference>
<dbReference type="GO" id="GO:0005524">
    <property type="term" value="F:ATP binding"/>
    <property type="evidence" value="ECO:0007669"/>
    <property type="project" value="UniProtKB-KW"/>
</dbReference>
<dbReference type="Gene3D" id="6.10.340.10">
    <property type="match status" value="1"/>
</dbReference>
<dbReference type="Pfam" id="PF02518">
    <property type="entry name" value="HATPase_c"/>
    <property type="match status" value="1"/>
</dbReference>
<dbReference type="Pfam" id="PF00512">
    <property type="entry name" value="HisKA"/>
    <property type="match status" value="1"/>
</dbReference>
<keyword evidence="6" id="KW-0418">Kinase</keyword>
<dbReference type="Gene3D" id="3.30.565.10">
    <property type="entry name" value="Histidine kinase-like ATPase, C-terminal domain"/>
    <property type="match status" value="1"/>
</dbReference>
<dbReference type="CDD" id="cd06225">
    <property type="entry name" value="HAMP"/>
    <property type="match status" value="1"/>
</dbReference>
<feature type="domain" description="Histidine kinase" evidence="10">
    <location>
        <begin position="263"/>
        <end position="471"/>
    </location>
</feature>
<evidence type="ECO:0000256" key="7">
    <source>
        <dbReference type="ARBA" id="ARBA00022840"/>
    </source>
</evidence>
<dbReference type="Pfam" id="PF00672">
    <property type="entry name" value="HAMP"/>
    <property type="match status" value="1"/>
</dbReference>
<organism evidence="13">
    <name type="scientific">hot springs metagenome</name>
    <dbReference type="NCBI Taxonomy" id="433727"/>
    <lineage>
        <taxon>unclassified sequences</taxon>
        <taxon>metagenomes</taxon>
        <taxon>ecological metagenomes</taxon>
    </lineage>
</organism>
<accession>A0A5J4L5F5</accession>
<keyword evidence="8" id="KW-0902">Two-component regulatory system</keyword>
<dbReference type="SMART" id="SM00387">
    <property type="entry name" value="HATPase_c"/>
    <property type="match status" value="1"/>
</dbReference>
<evidence type="ECO:0000259" key="12">
    <source>
        <dbReference type="PROSITE" id="PS50885"/>
    </source>
</evidence>
<protein>
    <recommendedName>
        <fullName evidence="2">histidine kinase</fullName>
        <ecNumber evidence="2">2.7.13.3</ecNumber>
    </recommendedName>
</protein>
<dbReference type="SMART" id="SM00091">
    <property type="entry name" value="PAS"/>
    <property type="match status" value="1"/>
</dbReference>
<evidence type="ECO:0000256" key="6">
    <source>
        <dbReference type="ARBA" id="ARBA00022777"/>
    </source>
</evidence>
<evidence type="ECO:0000256" key="8">
    <source>
        <dbReference type="ARBA" id="ARBA00023012"/>
    </source>
</evidence>
<dbReference type="CDD" id="cd00130">
    <property type="entry name" value="PAS"/>
    <property type="match status" value="1"/>
</dbReference>
<evidence type="ECO:0000313" key="13">
    <source>
        <dbReference type="EMBL" id="GER94482.1"/>
    </source>
</evidence>
<dbReference type="CDD" id="cd00082">
    <property type="entry name" value="HisKA"/>
    <property type="match status" value="1"/>
</dbReference>
<evidence type="ECO:0000256" key="2">
    <source>
        <dbReference type="ARBA" id="ARBA00012438"/>
    </source>
</evidence>
<dbReference type="SUPFAM" id="SSF55874">
    <property type="entry name" value="ATPase domain of HSP90 chaperone/DNA topoisomerase II/histidine kinase"/>
    <property type="match status" value="1"/>
</dbReference>
<dbReference type="PANTHER" id="PTHR43065:SF46">
    <property type="entry name" value="C4-DICARBOXYLATE TRANSPORT SENSOR PROTEIN DCTB"/>
    <property type="match status" value="1"/>
</dbReference>
<sequence length="472" mass="53286">MRRNLFNRLFIASACLAVLPVMLFTIISVYLQEKGIEPFGLKLFFMGFILLLIVFSFIVSYIFALKTEKPLKELVTAAERFSRGEFDYRVPDVDIEDFQIVTDSFNRMAKDINLLTKELDDAKDYFKQLYDSISNYVLIISPDKSIVEVNEKFLEDTGLGCNDVIGKKCWQIVHSYDKECSEKGDSCYLDDVYRDGIQRSVTHVHTLQGIKQIHNIVYTPFRDKNGNIQFVIEDIRDITDVAEMQERIRESEKMAAIGRLISGLAHEINNPLAIIGGYAQIASDIGLSDEERLRDACKKIFDASERINKLMKILMDFASVGTMPIHPISVNESLKNTLSILHREIKNNAVSVEIDLDAMEPFIMAREDIIKAFYNITANAIEAMADSDKRLLTVRSNIQGGNVVITISDTGKGVPVNMLNKLVEPFFTTKEFGRLGMGLSTAYSMIKNYGGDIDFVTNNGLSVIISFKRYGG</sequence>
<dbReference type="InterPro" id="IPR005467">
    <property type="entry name" value="His_kinase_dom"/>
</dbReference>
<evidence type="ECO:0000259" key="10">
    <source>
        <dbReference type="PROSITE" id="PS50109"/>
    </source>
</evidence>
<dbReference type="PROSITE" id="PS50109">
    <property type="entry name" value="HIS_KIN"/>
    <property type="match status" value="1"/>
</dbReference>